<gene>
    <name evidence="1" type="ORF">NBO_38g0003</name>
</gene>
<dbReference type="HOGENOM" id="CLU_858154_0_0_1"/>
<dbReference type="EMBL" id="KB908946">
    <property type="protein sequence ID" value="EOB14092.1"/>
    <property type="molecule type" value="Genomic_DNA"/>
</dbReference>
<sequence>MPYWYLLIFAKKKFDVTTEIFNDHIYTYIIKHGLNIAFLHKNKSNEDHEYLTRLDLTTYNLDSESSKFNLTELEKSLETYKETKNISNLMDESKQKSAWKDFEHIMMFNGLMRYSTEHTLFLNVQKDLVYGFVIYRPYANSIRDSFRIQKNKIKIATIKKAIDWEPSRYPIETLLRNIDKDSELFKIYSELYKVDCHKFSKITRENLNSFMNFLKKEKVKAKILKEISKLNIAPVSEDKGRQFFEANYISLHTSYKEIYVLENCPEVDLIETVKEPTKEEDKVECKTQDETIQWLIKKVLSHDVTLSNISSTIPMVMNETGMII</sequence>
<name>R0KV45_NOSB1</name>
<dbReference type="VEuPathDB" id="MicrosporidiaDB:NBO_38g0003"/>
<evidence type="ECO:0000313" key="2">
    <source>
        <dbReference type="Proteomes" id="UP000016927"/>
    </source>
</evidence>
<accession>R0KV45</accession>
<protein>
    <submittedName>
        <fullName evidence="1">Uncharacterized protein</fullName>
    </submittedName>
</protein>
<organism evidence="1 2">
    <name type="scientific">Nosema bombycis (strain CQ1 / CVCC 102059)</name>
    <name type="common">Microsporidian parasite</name>
    <name type="synonym">Pebrine of silkworm</name>
    <dbReference type="NCBI Taxonomy" id="578461"/>
    <lineage>
        <taxon>Eukaryota</taxon>
        <taxon>Fungi</taxon>
        <taxon>Fungi incertae sedis</taxon>
        <taxon>Microsporidia</taxon>
        <taxon>Nosematidae</taxon>
        <taxon>Nosema</taxon>
    </lineage>
</organism>
<keyword evidence="2" id="KW-1185">Reference proteome</keyword>
<dbReference type="Proteomes" id="UP000016927">
    <property type="component" value="Unassembled WGS sequence"/>
</dbReference>
<evidence type="ECO:0000313" key="1">
    <source>
        <dbReference type="EMBL" id="EOB14092.1"/>
    </source>
</evidence>
<proteinExistence type="predicted"/>
<dbReference type="AlphaFoldDB" id="R0KV45"/>
<reference evidence="1 2" key="1">
    <citation type="journal article" date="2013" name="BMC Genomics">
        <title>Comparative genomics of parasitic silkworm microsporidia reveal an association between genome expansion and host adaptation.</title>
        <authorList>
            <person name="Pan G."/>
            <person name="Xu J."/>
            <person name="Li T."/>
            <person name="Xia Q."/>
            <person name="Liu S.L."/>
            <person name="Zhang G."/>
            <person name="Li S."/>
            <person name="Li C."/>
            <person name="Liu H."/>
            <person name="Yang L."/>
            <person name="Liu T."/>
            <person name="Zhang X."/>
            <person name="Wu Z."/>
            <person name="Fan W."/>
            <person name="Dang X."/>
            <person name="Xiang H."/>
            <person name="Tao M."/>
            <person name="Li Y."/>
            <person name="Hu J."/>
            <person name="Li Z."/>
            <person name="Lin L."/>
            <person name="Luo J."/>
            <person name="Geng L."/>
            <person name="Wang L."/>
            <person name="Long M."/>
            <person name="Wan Y."/>
            <person name="He N."/>
            <person name="Zhang Z."/>
            <person name="Lu C."/>
            <person name="Keeling P.J."/>
            <person name="Wang J."/>
            <person name="Xiang Z."/>
            <person name="Zhou Z."/>
        </authorList>
    </citation>
    <scope>NUCLEOTIDE SEQUENCE [LARGE SCALE GENOMIC DNA]</scope>
    <source>
        <strain evidence="2">CQ1 / CVCC 102059</strain>
    </source>
</reference>